<accession>X1IIJ9</accession>
<sequence length="125" mass="14017">MRIKYLIPFIALILIFSFALACNGTSTESKKVEEVKEEKSLATETIPKTIDVKYIVIGLNSMDIEHTPPNEDKYMTTHPIRPEVSVTYSNSQGGTEQISAIKLEKDIYSLGLSEIPNPDKWNGEI</sequence>
<dbReference type="EMBL" id="BARU01025137">
    <property type="protein sequence ID" value="GAH57398.1"/>
    <property type="molecule type" value="Genomic_DNA"/>
</dbReference>
<reference evidence="1" key="1">
    <citation type="journal article" date="2014" name="Front. Microbiol.">
        <title>High frequency of phylogenetically diverse reductive dehalogenase-homologous genes in deep subseafloor sedimentary metagenomes.</title>
        <authorList>
            <person name="Kawai M."/>
            <person name="Futagami T."/>
            <person name="Toyoda A."/>
            <person name="Takaki Y."/>
            <person name="Nishi S."/>
            <person name="Hori S."/>
            <person name="Arai W."/>
            <person name="Tsubouchi T."/>
            <person name="Morono Y."/>
            <person name="Uchiyama I."/>
            <person name="Ito T."/>
            <person name="Fujiyama A."/>
            <person name="Inagaki F."/>
            <person name="Takami H."/>
        </authorList>
    </citation>
    <scope>NUCLEOTIDE SEQUENCE</scope>
    <source>
        <strain evidence="1">Expedition CK06-06</strain>
    </source>
</reference>
<feature type="non-terminal residue" evidence="1">
    <location>
        <position position="125"/>
    </location>
</feature>
<organism evidence="1">
    <name type="scientific">marine sediment metagenome</name>
    <dbReference type="NCBI Taxonomy" id="412755"/>
    <lineage>
        <taxon>unclassified sequences</taxon>
        <taxon>metagenomes</taxon>
        <taxon>ecological metagenomes</taxon>
    </lineage>
</organism>
<gene>
    <name evidence="1" type="ORF">S03H2_40534</name>
</gene>
<name>X1IIJ9_9ZZZZ</name>
<protein>
    <submittedName>
        <fullName evidence="1">Uncharacterized protein</fullName>
    </submittedName>
</protein>
<evidence type="ECO:0000313" key="1">
    <source>
        <dbReference type="EMBL" id="GAH57398.1"/>
    </source>
</evidence>
<proteinExistence type="predicted"/>
<dbReference type="PROSITE" id="PS51257">
    <property type="entry name" value="PROKAR_LIPOPROTEIN"/>
    <property type="match status" value="1"/>
</dbReference>
<comment type="caution">
    <text evidence="1">The sequence shown here is derived from an EMBL/GenBank/DDBJ whole genome shotgun (WGS) entry which is preliminary data.</text>
</comment>
<dbReference type="AlphaFoldDB" id="X1IIJ9"/>